<name>A0ABU0STQ5_9ACTN</name>
<evidence type="ECO:0000256" key="3">
    <source>
        <dbReference type="ARBA" id="ARBA00022475"/>
    </source>
</evidence>
<dbReference type="InterPro" id="IPR032816">
    <property type="entry name" value="VTT_dom"/>
</dbReference>
<evidence type="ECO:0000259" key="8">
    <source>
        <dbReference type="Pfam" id="PF09335"/>
    </source>
</evidence>
<comment type="subcellular location">
    <subcellularLocation>
        <location evidence="1 7">Cell membrane</location>
        <topology evidence="1 7">Multi-pass membrane protein</topology>
    </subcellularLocation>
</comment>
<sequence length="171" mass="17703">MTAWLAERVLAYGSVGIVALVLLVPALEAALPIVGALMPGQAAVVLGGLFAWHGHIAIETALLAALAGSVLGNVAGYAVGRRWQGRLSARAPAGTRRGRYTEQAVGLIERRGAGAVFVGRFTSVLRTLVPMLCGASGMPLRRYLLWSVLSSAVWAPAFVVIGYIMGPAGPG</sequence>
<dbReference type="InterPro" id="IPR032818">
    <property type="entry name" value="DedA-like"/>
</dbReference>
<protein>
    <submittedName>
        <fullName evidence="9">Membrane-associated protein</fullName>
    </submittedName>
</protein>
<comment type="caution">
    <text evidence="7">Lacks conserved residue(s) required for the propagation of feature annotation.</text>
</comment>
<evidence type="ECO:0000256" key="6">
    <source>
        <dbReference type="ARBA" id="ARBA00023136"/>
    </source>
</evidence>
<evidence type="ECO:0000256" key="7">
    <source>
        <dbReference type="RuleBase" id="RU367016"/>
    </source>
</evidence>
<feature type="transmembrane region" description="Helical" evidence="7">
    <location>
        <begin position="143"/>
        <end position="165"/>
    </location>
</feature>
<dbReference type="RefSeq" id="WP_307522249.1">
    <property type="nucleotide sequence ID" value="NZ_JAUSZI010000002.1"/>
</dbReference>
<dbReference type="Proteomes" id="UP001230328">
    <property type="component" value="Unassembled WGS sequence"/>
</dbReference>
<dbReference type="EMBL" id="JAUSZI010000002">
    <property type="protein sequence ID" value="MDQ1026929.1"/>
    <property type="molecule type" value="Genomic_DNA"/>
</dbReference>
<feature type="transmembrane region" description="Helical" evidence="7">
    <location>
        <begin position="9"/>
        <end position="36"/>
    </location>
</feature>
<evidence type="ECO:0000256" key="5">
    <source>
        <dbReference type="ARBA" id="ARBA00022989"/>
    </source>
</evidence>
<feature type="domain" description="VTT" evidence="8">
    <location>
        <begin position="39"/>
        <end position="163"/>
    </location>
</feature>
<feature type="transmembrane region" description="Helical" evidence="7">
    <location>
        <begin position="56"/>
        <end position="80"/>
    </location>
</feature>
<evidence type="ECO:0000256" key="1">
    <source>
        <dbReference type="ARBA" id="ARBA00004651"/>
    </source>
</evidence>
<gene>
    <name evidence="9" type="ORF">QF035_004511</name>
</gene>
<evidence type="ECO:0000256" key="2">
    <source>
        <dbReference type="ARBA" id="ARBA00010792"/>
    </source>
</evidence>
<keyword evidence="3 7" id="KW-1003">Cell membrane</keyword>
<evidence type="ECO:0000313" key="9">
    <source>
        <dbReference type="EMBL" id="MDQ1026929.1"/>
    </source>
</evidence>
<comment type="caution">
    <text evidence="9">The sequence shown here is derived from an EMBL/GenBank/DDBJ whole genome shotgun (WGS) entry which is preliminary data.</text>
</comment>
<keyword evidence="5 7" id="KW-1133">Transmembrane helix</keyword>
<keyword evidence="6 7" id="KW-0472">Membrane</keyword>
<evidence type="ECO:0000313" key="10">
    <source>
        <dbReference type="Proteomes" id="UP001230328"/>
    </source>
</evidence>
<evidence type="ECO:0000256" key="4">
    <source>
        <dbReference type="ARBA" id="ARBA00022692"/>
    </source>
</evidence>
<organism evidence="9 10">
    <name type="scientific">Streptomyces umbrinus</name>
    <dbReference type="NCBI Taxonomy" id="67370"/>
    <lineage>
        <taxon>Bacteria</taxon>
        <taxon>Bacillati</taxon>
        <taxon>Actinomycetota</taxon>
        <taxon>Actinomycetes</taxon>
        <taxon>Kitasatosporales</taxon>
        <taxon>Streptomycetaceae</taxon>
        <taxon>Streptomyces</taxon>
        <taxon>Streptomyces phaeochromogenes group</taxon>
    </lineage>
</organism>
<dbReference type="PANTHER" id="PTHR30353">
    <property type="entry name" value="INNER MEMBRANE PROTEIN DEDA-RELATED"/>
    <property type="match status" value="1"/>
</dbReference>
<keyword evidence="10" id="KW-1185">Reference proteome</keyword>
<comment type="similarity">
    <text evidence="2 7">Belongs to the DedA family.</text>
</comment>
<accession>A0ABU0STQ5</accession>
<proteinExistence type="inferred from homology"/>
<reference evidence="9 10" key="1">
    <citation type="submission" date="2023-07" db="EMBL/GenBank/DDBJ databases">
        <title>Comparative genomics of wheat-associated soil bacteria to identify genetic determinants of phenazine resistance.</title>
        <authorList>
            <person name="Mouncey N."/>
        </authorList>
    </citation>
    <scope>NUCLEOTIDE SEQUENCE [LARGE SCALE GENOMIC DNA]</scope>
    <source>
        <strain evidence="9 10">V2I4</strain>
    </source>
</reference>
<keyword evidence="4 7" id="KW-0812">Transmembrane</keyword>
<dbReference type="Pfam" id="PF09335">
    <property type="entry name" value="VTT_dom"/>
    <property type="match status" value="1"/>
</dbReference>
<dbReference type="PANTHER" id="PTHR30353:SF0">
    <property type="entry name" value="TRANSMEMBRANE PROTEIN"/>
    <property type="match status" value="1"/>
</dbReference>